<dbReference type="PANTHER" id="PTHR36434:SF1">
    <property type="entry name" value="MEMBRANE PROTEASE YUGP-RELATED"/>
    <property type="match status" value="1"/>
</dbReference>
<accession>A0A143HH02</accession>
<dbReference type="PANTHER" id="PTHR36434">
    <property type="entry name" value="MEMBRANE PROTEASE YUGP-RELATED"/>
    <property type="match status" value="1"/>
</dbReference>
<dbReference type="KEGG" id="rst:ATY39_03865"/>
<dbReference type="AlphaFoldDB" id="A0A143HH02"/>
<proteinExistence type="predicted"/>
<reference evidence="3" key="2">
    <citation type="submission" date="2016-03" db="EMBL/GenBank/DDBJ databases">
        <authorList>
            <person name="Ploux O."/>
        </authorList>
    </citation>
    <scope>NUCLEOTIDE SEQUENCE [LARGE SCALE GENOMIC DNA]</scope>
    <source>
        <strain evidence="3">PP9</strain>
    </source>
</reference>
<keyword evidence="1" id="KW-0812">Transmembrane</keyword>
<keyword evidence="3" id="KW-1185">Reference proteome</keyword>
<feature type="transmembrane region" description="Helical" evidence="1">
    <location>
        <begin position="194"/>
        <end position="214"/>
    </location>
</feature>
<dbReference type="InterPro" id="IPR007395">
    <property type="entry name" value="Zn_peptidase_2"/>
</dbReference>
<sequence>MAMYIVYFLVLMLLPLYAQRKVMKTYRRYSEVRSTSGMTGAEVARTILDNNGLSNVRVVRTEGVLSDHYDPTSKTVALSADNYDYASVAGTAVAAHECGHAIQHKEAYAFLTLRSKLVPAANISSNVSWIFIMIGMFSTAMHQLMLVGIVLLAVGVLFQIVTLPVEFDASRRAMHQVVDLGIIRNEEEPHARKVLSAAALTYVAAAATAVMELLRLLLIYTGMGNNNDD</sequence>
<feature type="transmembrane region" description="Helical" evidence="1">
    <location>
        <begin position="144"/>
        <end position="165"/>
    </location>
</feature>
<name>A0A143HH02_9BACL</name>
<keyword evidence="1" id="KW-1133">Transmembrane helix</keyword>
<dbReference type="GO" id="GO:0008233">
    <property type="term" value="F:peptidase activity"/>
    <property type="evidence" value="ECO:0007669"/>
    <property type="project" value="UniProtKB-KW"/>
</dbReference>
<dbReference type="Pfam" id="PF04298">
    <property type="entry name" value="Zn_peptidase_2"/>
    <property type="match status" value="1"/>
</dbReference>
<evidence type="ECO:0000256" key="1">
    <source>
        <dbReference type="SAM" id="Phobius"/>
    </source>
</evidence>
<dbReference type="STRING" id="241244.ATY39_03865"/>
<dbReference type="GO" id="GO:0006508">
    <property type="term" value="P:proteolysis"/>
    <property type="evidence" value="ECO:0007669"/>
    <property type="project" value="UniProtKB-KW"/>
</dbReference>
<keyword evidence="2" id="KW-0378">Hydrolase</keyword>
<keyword evidence="2" id="KW-0645">Protease</keyword>
<evidence type="ECO:0000313" key="2">
    <source>
        <dbReference type="EMBL" id="AMX01004.1"/>
    </source>
</evidence>
<keyword evidence="1" id="KW-0472">Membrane</keyword>
<dbReference type="EMBL" id="CP014806">
    <property type="protein sequence ID" value="AMX01004.1"/>
    <property type="molecule type" value="Genomic_DNA"/>
</dbReference>
<gene>
    <name evidence="2" type="ORF">ATY39_03865</name>
</gene>
<organism evidence="2 3">
    <name type="scientific">Rummeliibacillus stabekisii</name>
    <dbReference type="NCBI Taxonomy" id="241244"/>
    <lineage>
        <taxon>Bacteria</taxon>
        <taxon>Bacillati</taxon>
        <taxon>Bacillota</taxon>
        <taxon>Bacilli</taxon>
        <taxon>Bacillales</taxon>
        <taxon>Caryophanaceae</taxon>
        <taxon>Rummeliibacillus</taxon>
    </lineage>
</organism>
<feature type="transmembrane region" description="Helical" evidence="1">
    <location>
        <begin position="117"/>
        <end position="137"/>
    </location>
</feature>
<evidence type="ECO:0000313" key="3">
    <source>
        <dbReference type="Proteomes" id="UP000076021"/>
    </source>
</evidence>
<dbReference type="Proteomes" id="UP000076021">
    <property type="component" value="Chromosome"/>
</dbReference>
<protein>
    <submittedName>
        <fullName evidence="2">Zn-dependent protease</fullName>
    </submittedName>
</protein>
<reference evidence="2 3" key="1">
    <citation type="journal article" date="2016" name="Genome Announc.">
        <title>Whole-Genome Sequence of Rummeliibacillus stabekisii Strain PP9 Isolated from Antarctic Soil.</title>
        <authorList>
            <person name="da Mota F.F."/>
            <person name="Vollu R.E."/>
            <person name="Jurelevicius D."/>
            <person name="Seldin L."/>
        </authorList>
    </citation>
    <scope>NUCLEOTIDE SEQUENCE [LARGE SCALE GENOMIC DNA]</scope>
    <source>
        <strain evidence="2 3">PP9</strain>
    </source>
</reference>